<accession>A0A1W0XCY8</accession>
<keyword evidence="4" id="KW-1185">Reference proteome</keyword>
<protein>
    <recommendedName>
        <fullName evidence="2">Ubiquitin-like domain-containing protein</fullName>
    </recommendedName>
</protein>
<dbReference type="Pfam" id="PF11976">
    <property type="entry name" value="Rad60-SLD"/>
    <property type="match status" value="1"/>
</dbReference>
<dbReference type="SUPFAM" id="SSF54236">
    <property type="entry name" value="Ubiquitin-like"/>
    <property type="match status" value="2"/>
</dbReference>
<dbReference type="Proteomes" id="UP000192578">
    <property type="component" value="Unassembled WGS sequence"/>
</dbReference>
<dbReference type="OrthoDB" id="442921at2759"/>
<dbReference type="AlphaFoldDB" id="A0A1W0XCY8"/>
<gene>
    <name evidence="3" type="ORF">BV898_00952</name>
</gene>
<evidence type="ECO:0000313" key="3">
    <source>
        <dbReference type="EMBL" id="OQV25268.1"/>
    </source>
</evidence>
<reference evidence="4" key="1">
    <citation type="submission" date="2017-01" db="EMBL/GenBank/DDBJ databases">
        <title>Comparative genomics of anhydrobiosis in the tardigrade Hypsibius dujardini.</title>
        <authorList>
            <person name="Yoshida Y."/>
            <person name="Koutsovoulos G."/>
            <person name="Laetsch D."/>
            <person name="Stevens L."/>
            <person name="Kumar S."/>
            <person name="Horikawa D."/>
            <person name="Ishino K."/>
            <person name="Komine S."/>
            <person name="Tomita M."/>
            <person name="Blaxter M."/>
            <person name="Arakawa K."/>
        </authorList>
    </citation>
    <scope>NUCLEOTIDE SEQUENCE [LARGE SCALE GENOMIC DNA]</scope>
    <source>
        <strain evidence="4">Z151</strain>
    </source>
</reference>
<evidence type="ECO:0000256" key="1">
    <source>
        <dbReference type="ARBA" id="ARBA00009185"/>
    </source>
</evidence>
<dbReference type="InterPro" id="IPR022617">
    <property type="entry name" value="Rad60/SUMO-like_dom"/>
</dbReference>
<evidence type="ECO:0000313" key="4">
    <source>
        <dbReference type="Proteomes" id="UP000192578"/>
    </source>
</evidence>
<dbReference type="InterPro" id="IPR029071">
    <property type="entry name" value="Ubiquitin-like_domsf"/>
</dbReference>
<dbReference type="PROSITE" id="PS50053">
    <property type="entry name" value="UBIQUITIN_2"/>
    <property type="match status" value="1"/>
</dbReference>
<dbReference type="PANTHER" id="PTHR10562">
    <property type="entry name" value="SMALL UBIQUITIN-RELATED MODIFIER"/>
    <property type="match status" value="1"/>
</dbReference>
<comment type="similarity">
    <text evidence="1">Belongs to the ubiquitin family. SUMO subfamily.</text>
</comment>
<dbReference type="Gene3D" id="3.10.20.90">
    <property type="entry name" value="Phosphatidylinositol 3-kinase Catalytic Subunit, Chain A, domain 1"/>
    <property type="match status" value="2"/>
</dbReference>
<feature type="domain" description="Ubiquitin-like" evidence="2">
    <location>
        <begin position="137"/>
        <end position="212"/>
    </location>
</feature>
<name>A0A1W0XCY8_HYPEX</name>
<evidence type="ECO:0000259" key="2">
    <source>
        <dbReference type="PROSITE" id="PS50053"/>
    </source>
</evidence>
<dbReference type="CDD" id="cd01763">
    <property type="entry name" value="Ubl_SUMO_like"/>
    <property type="match status" value="1"/>
</dbReference>
<proteinExistence type="inferred from homology"/>
<sequence length="356" mass="40694">MPKVACWHTKLHRGRIAPPIELADPVSSSLDSKEEEAKPHFTDWDLRWDPVTIKKIRFSDCFGRRTRRSFAFHIDTPLSVMKQFYADWRGLPVASLRFMISDIFPAGSQTLRSLGMMNGDNIDVFCTSDKLADPSAIHLRFKDTNGGQENVMVYMHTTMFWAKQIYADRIRVPLSSLRFRFDDAPVPNDSTPSSLSMSEDDVIEVFQEQSGADQFFVRIFRRSDKIDRSILLFSCRHQPTTLETFAPSRFALDTAVFVHQPCFLVETSRQSSGMCIPPTGYPIGFAILTDMSRFPNRQLLSTNCSKLDKKHSVTYQTANDSGRLFVNCLLLGKPSTDPPDDSFFWRTTCHHFPQTH</sequence>
<organism evidence="3 4">
    <name type="scientific">Hypsibius exemplaris</name>
    <name type="common">Freshwater tardigrade</name>
    <dbReference type="NCBI Taxonomy" id="2072580"/>
    <lineage>
        <taxon>Eukaryota</taxon>
        <taxon>Metazoa</taxon>
        <taxon>Ecdysozoa</taxon>
        <taxon>Tardigrada</taxon>
        <taxon>Eutardigrada</taxon>
        <taxon>Parachela</taxon>
        <taxon>Hypsibioidea</taxon>
        <taxon>Hypsibiidae</taxon>
        <taxon>Hypsibius</taxon>
    </lineage>
</organism>
<comment type="caution">
    <text evidence="3">The sequence shown here is derived from an EMBL/GenBank/DDBJ whole genome shotgun (WGS) entry which is preliminary data.</text>
</comment>
<dbReference type="EMBL" id="MTYJ01000003">
    <property type="protein sequence ID" value="OQV25268.1"/>
    <property type="molecule type" value="Genomic_DNA"/>
</dbReference>
<dbReference type="InterPro" id="IPR000626">
    <property type="entry name" value="Ubiquitin-like_dom"/>
</dbReference>